<name>A0A060DPI9_9PROT</name>
<feature type="compositionally biased region" description="Polar residues" evidence="1">
    <location>
        <begin position="103"/>
        <end position="116"/>
    </location>
</feature>
<feature type="compositionally biased region" description="Polar residues" evidence="1">
    <location>
        <begin position="13"/>
        <end position="23"/>
    </location>
</feature>
<feature type="compositionally biased region" description="Low complexity" evidence="1">
    <location>
        <begin position="55"/>
        <end position="71"/>
    </location>
</feature>
<evidence type="ECO:0000313" key="3">
    <source>
        <dbReference type="Proteomes" id="UP000027186"/>
    </source>
</evidence>
<dbReference type="Proteomes" id="UP000027186">
    <property type="component" value="Chromosome"/>
</dbReference>
<proteinExistence type="predicted"/>
<evidence type="ECO:0000313" key="2">
    <source>
        <dbReference type="EMBL" id="AIB13053.1"/>
    </source>
</evidence>
<dbReference type="EMBL" id="CP007793">
    <property type="protein sequence ID" value="AIB13053.1"/>
    <property type="molecule type" value="Genomic_DNA"/>
</dbReference>
<feature type="region of interest" description="Disordered" evidence="1">
    <location>
        <begin position="13"/>
        <end position="34"/>
    </location>
</feature>
<dbReference type="AlphaFoldDB" id="A0A060DPI9"/>
<gene>
    <name evidence="2" type="ORF">ABAZ39_13895</name>
</gene>
<feature type="compositionally biased region" description="Low complexity" evidence="1">
    <location>
        <begin position="83"/>
        <end position="96"/>
    </location>
</feature>
<evidence type="ECO:0000256" key="1">
    <source>
        <dbReference type="SAM" id="MobiDB-lite"/>
    </source>
</evidence>
<feature type="region of interest" description="Disordered" evidence="1">
    <location>
        <begin position="55"/>
        <end position="137"/>
    </location>
</feature>
<reference evidence="2 3" key="1">
    <citation type="journal article" date="2014" name="Genome Announc.">
        <title>Complete Genome Sequence of the Model Rhizosphere Strain Azospirillum brasilense Az39, Successfully Applied in Agriculture.</title>
        <authorList>
            <person name="Rivera D."/>
            <person name="Revale S."/>
            <person name="Molina R."/>
            <person name="Gualpa J."/>
            <person name="Puente M."/>
            <person name="Maroniche G."/>
            <person name="Paris G."/>
            <person name="Baker D."/>
            <person name="Clavijo B."/>
            <person name="McLay K."/>
            <person name="Spaepen S."/>
            <person name="Perticari A."/>
            <person name="Vazquez M."/>
            <person name="Wisniewski-Dye F."/>
            <person name="Watkins C."/>
            <person name="Martinez-Abarca F."/>
            <person name="Vanderleyden J."/>
            <person name="Cassan F."/>
        </authorList>
    </citation>
    <scope>NUCLEOTIDE SEQUENCE [LARGE SCALE GENOMIC DNA]</scope>
    <source>
        <strain evidence="2 3">Az39</strain>
    </source>
</reference>
<sequence length="137" mass="14591">MDRQASPWLCASISTLGSPSRSPSRAVRQGRTNRSARRYWAITASWAFAPCQSIRPSSPSAAACAFSAGSRSPPPMWVQRQCSPAGRRASASSSRSKPFFSTARPTDSSRTGSAESDPSRAGRASGGSGKRLKSRPW</sequence>
<dbReference type="KEGG" id="abq:ABAZ39_13895"/>
<accession>A0A060DPI9</accession>
<organism evidence="2 3">
    <name type="scientific">Azospirillum argentinense</name>
    <dbReference type="NCBI Taxonomy" id="2970906"/>
    <lineage>
        <taxon>Bacteria</taxon>
        <taxon>Pseudomonadati</taxon>
        <taxon>Pseudomonadota</taxon>
        <taxon>Alphaproteobacteria</taxon>
        <taxon>Rhodospirillales</taxon>
        <taxon>Azospirillaceae</taxon>
        <taxon>Azospirillum</taxon>
    </lineage>
</organism>
<protein>
    <submittedName>
        <fullName evidence="2">Uncharacterized protein</fullName>
    </submittedName>
</protein>